<dbReference type="EMBL" id="LS483452">
    <property type="protein sequence ID" value="SQH74219.1"/>
    <property type="molecule type" value="Genomic_DNA"/>
</dbReference>
<dbReference type="AlphaFoldDB" id="A0A330LVE6"/>
<proteinExistence type="predicted"/>
<dbReference type="KEGG" id="sbk:SHEWBE_0223"/>
<dbReference type="Proteomes" id="UP000250123">
    <property type="component" value="Chromosome SHEWBE"/>
</dbReference>
<gene>
    <name evidence="1" type="ORF">SHEWBE_0223</name>
</gene>
<organism evidence="1 2">
    <name type="scientific">Shewanella benthica</name>
    <dbReference type="NCBI Taxonomy" id="43661"/>
    <lineage>
        <taxon>Bacteria</taxon>
        <taxon>Pseudomonadati</taxon>
        <taxon>Pseudomonadota</taxon>
        <taxon>Gammaproteobacteria</taxon>
        <taxon>Alteromonadales</taxon>
        <taxon>Shewanellaceae</taxon>
        <taxon>Shewanella</taxon>
    </lineage>
</organism>
<protein>
    <submittedName>
        <fullName evidence="1">Uncharacterized protein</fullName>
    </submittedName>
</protein>
<evidence type="ECO:0000313" key="2">
    <source>
        <dbReference type="Proteomes" id="UP000250123"/>
    </source>
</evidence>
<evidence type="ECO:0000313" key="1">
    <source>
        <dbReference type="EMBL" id="SQH74219.1"/>
    </source>
</evidence>
<reference evidence="2" key="1">
    <citation type="submission" date="2018-06" db="EMBL/GenBank/DDBJ databases">
        <authorList>
            <person name="Cea G.-C."/>
            <person name="William W."/>
        </authorList>
    </citation>
    <scope>NUCLEOTIDE SEQUENCE [LARGE SCALE GENOMIC DNA]</scope>
    <source>
        <strain evidence="2">DB21MT-2</strain>
    </source>
</reference>
<sequence>MPLLPSADVLYGDTSKWFRKQPTDKLNDHSLTPLFKLEV</sequence>
<accession>A0A330LVE6</accession>
<name>A0A330LVE6_9GAMM</name>